<evidence type="ECO:0000256" key="9">
    <source>
        <dbReference type="ARBA" id="ARBA00023224"/>
    </source>
</evidence>
<evidence type="ECO:0000256" key="3">
    <source>
        <dbReference type="ARBA" id="ARBA00022606"/>
    </source>
</evidence>
<feature type="transmembrane region" description="Helical" evidence="10">
    <location>
        <begin position="263"/>
        <end position="285"/>
    </location>
</feature>
<evidence type="ECO:0000256" key="6">
    <source>
        <dbReference type="ARBA" id="ARBA00022989"/>
    </source>
</evidence>
<name>A0AAW2GHG6_9HYME</name>
<evidence type="ECO:0000256" key="8">
    <source>
        <dbReference type="ARBA" id="ARBA00023170"/>
    </source>
</evidence>
<feature type="transmembrane region" description="Helical" evidence="10">
    <location>
        <begin position="31"/>
        <end position="53"/>
    </location>
</feature>
<evidence type="ECO:0000256" key="7">
    <source>
        <dbReference type="ARBA" id="ARBA00023136"/>
    </source>
</evidence>
<dbReference type="EMBL" id="JADYXP020000004">
    <property type="protein sequence ID" value="KAL0127100.1"/>
    <property type="molecule type" value="Genomic_DNA"/>
</dbReference>
<proteinExistence type="inferred from homology"/>
<evidence type="ECO:0000313" key="11">
    <source>
        <dbReference type="EMBL" id="KAL0127100.1"/>
    </source>
</evidence>
<evidence type="ECO:0000256" key="2">
    <source>
        <dbReference type="ARBA" id="ARBA00022475"/>
    </source>
</evidence>
<evidence type="ECO:0000256" key="4">
    <source>
        <dbReference type="ARBA" id="ARBA00022692"/>
    </source>
</evidence>
<keyword evidence="7 10" id="KW-0472">Membrane</keyword>
<dbReference type="Pfam" id="PF02949">
    <property type="entry name" value="7tm_6"/>
    <property type="match status" value="1"/>
</dbReference>
<organism evidence="11 12">
    <name type="scientific">Cardiocondyla obscurior</name>
    <dbReference type="NCBI Taxonomy" id="286306"/>
    <lineage>
        <taxon>Eukaryota</taxon>
        <taxon>Metazoa</taxon>
        <taxon>Ecdysozoa</taxon>
        <taxon>Arthropoda</taxon>
        <taxon>Hexapoda</taxon>
        <taxon>Insecta</taxon>
        <taxon>Pterygota</taxon>
        <taxon>Neoptera</taxon>
        <taxon>Endopterygota</taxon>
        <taxon>Hymenoptera</taxon>
        <taxon>Apocrita</taxon>
        <taxon>Aculeata</taxon>
        <taxon>Formicoidea</taxon>
        <taxon>Formicidae</taxon>
        <taxon>Myrmicinae</taxon>
        <taxon>Cardiocondyla</taxon>
    </lineage>
</organism>
<keyword evidence="4 10" id="KW-0812">Transmembrane</keyword>
<protein>
    <recommendedName>
        <fullName evidence="10">Odorant receptor</fullName>
    </recommendedName>
</protein>
<dbReference type="GO" id="GO:0007165">
    <property type="term" value="P:signal transduction"/>
    <property type="evidence" value="ECO:0007669"/>
    <property type="project" value="UniProtKB-KW"/>
</dbReference>
<keyword evidence="2" id="KW-1003">Cell membrane</keyword>
<dbReference type="GO" id="GO:0005886">
    <property type="term" value="C:plasma membrane"/>
    <property type="evidence" value="ECO:0007669"/>
    <property type="project" value="UniProtKB-SubCell"/>
</dbReference>
<dbReference type="GO" id="GO:0005549">
    <property type="term" value="F:odorant binding"/>
    <property type="evidence" value="ECO:0007669"/>
    <property type="project" value="InterPro"/>
</dbReference>
<accession>A0AAW2GHG6</accession>
<dbReference type="GO" id="GO:0004984">
    <property type="term" value="F:olfactory receptor activity"/>
    <property type="evidence" value="ECO:0007669"/>
    <property type="project" value="InterPro"/>
</dbReference>
<dbReference type="PANTHER" id="PTHR21137:SF35">
    <property type="entry name" value="ODORANT RECEPTOR 19A-RELATED"/>
    <property type="match status" value="1"/>
</dbReference>
<evidence type="ECO:0000313" key="12">
    <source>
        <dbReference type="Proteomes" id="UP001430953"/>
    </source>
</evidence>
<keyword evidence="3 10" id="KW-0716">Sensory transduction</keyword>
<sequence length="446" mass="52018">MENLRHYYDVVYKITMLTGAWPYLKPTARILRVGLVTLTIITIFIPQIAYQFTCKSNLQCTFESMTSYLLTIVALIKVYTIQLNNYKMKDLTQHLVVDWKTEKTPEQLKIMKLYANTSRQLCLIYVAYVLSGVIIFFSLPLVPFILDVMWPLNQSRPVISPYPGYYFVDTREYFFKIFWHSIISWEIIFTAVVAHDCLLMTYVEHICSMFTMVGLDYESLFSNCDKAMEITNNYKEICRKKVVLLVHAHKEALRLVELLENTFSIPFAIQMLLAIIGMSVTLLQITQQNDIIKSCRYTLYVVGQLIHLFWFSFEGQKLIDHSLQMSDKIYNSSWYEVSASSQKLIILVMMRSTRPSVLSAGKIFIFSLESFTTVRPLEITECTFYRDSLMRLRFSSVRRPCKPRCRTSRSSQPFSVSCLWIRRHFAALIERAGPTCLNAITIIHLR</sequence>
<reference evidence="11 12" key="1">
    <citation type="submission" date="2023-03" db="EMBL/GenBank/DDBJ databases">
        <title>High recombination rates correlate with genetic variation in Cardiocondyla obscurior ants.</title>
        <authorList>
            <person name="Errbii M."/>
        </authorList>
    </citation>
    <scope>NUCLEOTIDE SEQUENCE [LARGE SCALE GENOMIC DNA]</scope>
    <source>
        <strain evidence="11">Alpha-2009</strain>
        <tissue evidence="11">Whole body</tissue>
    </source>
</reference>
<keyword evidence="12" id="KW-1185">Reference proteome</keyword>
<comment type="caution">
    <text evidence="11">The sequence shown here is derived from an EMBL/GenBank/DDBJ whole genome shotgun (WGS) entry which is preliminary data.</text>
</comment>
<keyword evidence="8 10" id="KW-0675">Receptor</keyword>
<evidence type="ECO:0000256" key="10">
    <source>
        <dbReference type="RuleBase" id="RU351113"/>
    </source>
</evidence>
<comment type="caution">
    <text evidence="10">Lacks conserved residue(s) required for the propagation of feature annotation.</text>
</comment>
<dbReference type="InterPro" id="IPR004117">
    <property type="entry name" value="7tm6_olfct_rcpt"/>
</dbReference>
<dbReference type="PANTHER" id="PTHR21137">
    <property type="entry name" value="ODORANT RECEPTOR"/>
    <property type="match status" value="1"/>
</dbReference>
<dbReference type="Proteomes" id="UP001430953">
    <property type="component" value="Unassembled WGS sequence"/>
</dbReference>
<comment type="subcellular location">
    <subcellularLocation>
        <location evidence="1 10">Cell membrane</location>
        <topology evidence="1 10">Multi-pass membrane protein</topology>
    </subcellularLocation>
</comment>
<comment type="similarity">
    <text evidence="10">Belongs to the insect chemoreceptor superfamily. Heteromeric odorant receptor channel (TC 1.A.69) family.</text>
</comment>
<feature type="transmembrane region" description="Helical" evidence="10">
    <location>
        <begin position="65"/>
        <end position="81"/>
    </location>
</feature>
<feature type="transmembrane region" description="Helical" evidence="10">
    <location>
        <begin position="121"/>
        <end position="146"/>
    </location>
</feature>
<keyword evidence="6 10" id="KW-1133">Transmembrane helix</keyword>
<evidence type="ECO:0000256" key="5">
    <source>
        <dbReference type="ARBA" id="ARBA00022725"/>
    </source>
</evidence>
<gene>
    <name evidence="11" type="ORF">PUN28_005418</name>
</gene>
<keyword evidence="9 10" id="KW-0807">Transducer</keyword>
<keyword evidence="5 10" id="KW-0552">Olfaction</keyword>
<dbReference type="AlphaFoldDB" id="A0AAW2GHG6"/>
<evidence type="ECO:0000256" key="1">
    <source>
        <dbReference type="ARBA" id="ARBA00004651"/>
    </source>
</evidence>